<reference evidence="1 2" key="1">
    <citation type="submission" date="2021-02" db="EMBL/GenBank/DDBJ databases">
        <title>Whole genome sequencing of Streptomyces actuosus VRA1.</title>
        <authorList>
            <person name="Sen G."/>
            <person name="Sen A."/>
        </authorList>
    </citation>
    <scope>NUCLEOTIDE SEQUENCE [LARGE SCALE GENOMIC DNA]</scope>
    <source>
        <strain evidence="1 2">VRA1</strain>
    </source>
</reference>
<name>A0ABS2VPA0_STRAS</name>
<organism evidence="1 2">
    <name type="scientific">Streptomyces actuosus</name>
    <dbReference type="NCBI Taxonomy" id="1885"/>
    <lineage>
        <taxon>Bacteria</taxon>
        <taxon>Bacillati</taxon>
        <taxon>Actinomycetota</taxon>
        <taxon>Actinomycetes</taxon>
        <taxon>Kitasatosporales</taxon>
        <taxon>Streptomycetaceae</taxon>
        <taxon>Streptomyces</taxon>
    </lineage>
</organism>
<evidence type="ECO:0000313" key="1">
    <source>
        <dbReference type="EMBL" id="MBN0044934.1"/>
    </source>
</evidence>
<accession>A0ABS2VPA0</accession>
<dbReference type="RefSeq" id="WP_205383155.1">
    <property type="nucleotide sequence ID" value="NZ_JAFFZS010000008.1"/>
</dbReference>
<dbReference type="EMBL" id="JAFFZS010000008">
    <property type="protein sequence ID" value="MBN0044934.1"/>
    <property type="molecule type" value="Genomic_DNA"/>
</dbReference>
<keyword evidence="2" id="KW-1185">Reference proteome</keyword>
<comment type="caution">
    <text evidence="1">The sequence shown here is derived from an EMBL/GenBank/DDBJ whole genome shotgun (WGS) entry which is preliminary data.</text>
</comment>
<sequence>MLMDPENTLFVRGTRPVLLPAAAPIHDALPLPAAPDGTVTVCGGWSIVPRLTLCVVDDPADHGIVVPALAAPVLDPTQGADAPGEQADWCTDSERAGGALVLSVDRMPDVLDPTALLGSGTARGGFVRAVV</sequence>
<gene>
    <name evidence="1" type="ORF">JS756_12610</name>
</gene>
<evidence type="ECO:0000313" key="2">
    <source>
        <dbReference type="Proteomes" id="UP000788262"/>
    </source>
</evidence>
<proteinExistence type="predicted"/>
<protein>
    <submittedName>
        <fullName evidence="1">Uncharacterized protein</fullName>
    </submittedName>
</protein>
<dbReference type="Proteomes" id="UP000788262">
    <property type="component" value="Unassembled WGS sequence"/>
</dbReference>